<evidence type="ECO:0000313" key="3">
    <source>
        <dbReference type="Proteomes" id="UP001190700"/>
    </source>
</evidence>
<protein>
    <submittedName>
        <fullName evidence="2">Uncharacterized protein</fullName>
    </submittedName>
</protein>
<dbReference type="AlphaFoldDB" id="A0AAE0BEN6"/>
<dbReference type="EMBL" id="LGRX02035483">
    <property type="protein sequence ID" value="KAK3234588.1"/>
    <property type="molecule type" value="Genomic_DNA"/>
</dbReference>
<evidence type="ECO:0000313" key="2">
    <source>
        <dbReference type="EMBL" id="KAK3234588.1"/>
    </source>
</evidence>
<accession>A0AAE0BEN6</accession>
<sequence length="312" mass="35323">MFQSFIWIKDLKRGESCPRLPLNLADRLHRQSFAAEHDNHAVAGNNRCSKFDNFPEGAVAPLVCTRYYHNQVRPRSGNTSNTVSEKQIQASGKSRKRPASNKSNTMHSFCIKAKKTRPNTDDSEFLFPLYDMLSVGDDKEQSETLFDTHFDKHVACCVHQMMDAMVGDQICAPHVYSSKPDSSFKIVTRSEMVSDVLPLFKRFFIDDAPRGEERDASQTNTFQQTSLPSEQQCAVVMEPNTLCAEANLEGKKDRIDADVHQIASSKIRSAYESTKQEIRLVAKQYAQLIFEKCMFEIDAIDKSSTLPDSYKA</sequence>
<organism evidence="2 3">
    <name type="scientific">Cymbomonas tetramitiformis</name>
    <dbReference type="NCBI Taxonomy" id="36881"/>
    <lineage>
        <taxon>Eukaryota</taxon>
        <taxon>Viridiplantae</taxon>
        <taxon>Chlorophyta</taxon>
        <taxon>Pyramimonadophyceae</taxon>
        <taxon>Pyramimonadales</taxon>
        <taxon>Pyramimonadaceae</taxon>
        <taxon>Cymbomonas</taxon>
    </lineage>
</organism>
<feature type="compositionally biased region" description="Polar residues" evidence="1">
    <location>
        <begin position="76"/>
        <end position="92"/>
    </location>
</feature>
<dbReference type="Proteomes" id="UP001190700">
    <property type="component" value="Unassembled WGS sequence"/>
</dbReference>
<gene>
    <name evidence="2" type="ORF">CYMTET_55139</name>
</gene>
<comment type="caution">
    <text evidence="2">The sequence shown here is derived from an EMBL/GenBank/DDBJ whole genome shotgun (WGS) entry which is preliminary data.</text>
</comment>
<keyword evidence="3" id="KW-1185">Reference proteome</keyword>
<name>A0AAE0BEN6_9CHLO</name>
<reference evidence="2 3" key="1">
    <citation type="journal article" date="2015" name="Genome Biol. Evol.">
        <title>Comparative Genomics of a Bacterivorous Green Alga Reveals Evolutionary Causalities and Consequences of Phago-Mixotrophic Mode of Nutrition.</title>
        <authorList>
            <person name="Burns J.A."/>
            <person name="Paasch A."/>
            <person name="Narechania A."/>
            <person name="Kim E."/>
        </authorList>
    </citation>
    <scope>NUCLEOTIDE SEQUENCE [LARGE SCALE GENOMIC DNA]</scope>
    <source>
        <strain evidence="2 3">PLY_AMNH</strain>
    </source>
</reference>
<feature type="region of interest" description="Disordered" evidence="1">
    <location>
        <begin position="74"/>
        <end position="104"/>
    </location>
</feature>
<proteinExistence type="predicted"/>
<evidence type="ECO:0000256" key="1">
    <source>
        <dbReference type="SAM" id="MobiDB-lite"/>
    </source>
</evidence>